<dbReference type="Pfam" id="PF07592">
    <property type="entry name" value="DDE_Tnp_ISAZ013"/>
    <property type="match status" value="1"/>
</dbReference>
<reference evidence="2 3" key="1">
    <citation type="submission" date="2024-09" db="EMBL/GenBank/DDBJ databases">
        <authorList>
            <person name="Sun Q."/>
            <person name="Mori K."/>
        </authorList>
    </citation>
    <scope>NUCLEOTIDE SEQUENCE [LARGE SCALE GENOMIC DNA]</scope>
    <source>
        <strain evidence="2 3">TBRC 1851</strain>
    </source>
</reference>
<name>A0ABV6UB85_9ACTN</name>
<comment type="caution">
    <text evidence="2">The sequence shown here is derived from an EMBL/GenBank/DDBJ whole genome shotgun (WGS) entry which is preliminary data.</text>
</comment>
<dbReference type="Proteomes" id="UP001589870">
    <property type="component" value="Unassembled WGS sequence"/>
</dbReference>
<keyword evidence="3" id="KW-1185">Reference proteome</keyword>
<organism evidence="2 3">
    <name type="scientific">Sphaerimonospora cavernae</name>
    <dbReference type="NCBI Taxonomy" id="1740611"/>
    <lineage>
        <taxon>Bacteria</taxon>
        <taxon>Bacillati</taxon>
        <taxon>Actinomycetota</taxon>
        <taxon>Actinomycetes</taxon>
        <taxon>Streptosporangiales</taxon>
        <taxon>Streptosporangiaceae</taxon>
        <taxon>Sphaerimonospora</taxon>
    </lineage>
</organism>
<feature type="region of interest" description="Disordered" evidence="1">
    <location>
        <begin position="84"/>
        <end position="110"/>
    </location>
</feature>
<evidence type="ECO:0000313" key="2">
    <source>
        <dbReference type="EMBL" id="MFC0865470.1"/>
    </source>
</evidence>
<protein>
    <submittedName>
        <fullName evidence="2">Uncharacterized protein</fullName>
    </submittedName>
</protein>
<dbReference type="EMBL" id="JBHMQT010000055">
    <property type="protein sequence ID" value="MFC0865470.1"/>
    <property type="molecule type" value="Genomic_DNA"/>
</dbReference>
<sequence length="136" mass="14390">MNGRVGCGWLPRSDLWGYGGIAFVAAVTKVTTETIAEGIKELTGEKPLAQGVRRLGGGRKRAENIDPGLPAALDALVEPVIRGDPMSPPRWTSESLNKPAGELTAQGHPVSDDTVRRLLIEAGLPVARPSRDSAKT</sequence>
<evidence type="ECO:0000256" key="1">
    <source>
        <dbReference type="SAM" id="MobiDB-lite"/>
    </source>
</evidence>
<evidence type="ECO:0000313" key="3">
    <source>
        <dbReference type="Proteomes" id="UP001589870"/>
    </source>
</evidence>
<gene>
    <name evidence="2" type="ORF">ACFHYQ_24560</name>
</gene>
<accession>A0ABV6UB85</accession>
<dbReference type="RefSeq" id="WP_394303491.1">
    <property type="nucleotide sequence ID" value="NZ_JBHMQT010000055.1"/>
</dbReference>
<dbReference type="InterPro" id="IPR011518">
    <property type="entry name" value="Transposase_36"/>
</dbReference>
<proteinExistence type="predicted"/>